<protein>
    <submittedName>
        <fullName evidence="1">Uncharacterized protein</fullName>
    </submittedName>
</protein>
<gene>
    <name evidence="1" type="ORF">ODV15_07550</name>
</gene>
<accession>A0A9X3W9K5</accession>
<comment type="caution">
    <text evidence="1">The sequence shown here is derived from an EMBL/GenBank/DDBJ whole genome shotgun (WGS) entry which is preliminary data.</text>
</comment>
<proteinExistence type="predicted"/>
<reference evidence="1" key="1">
    <citation type="journal article" date="2022" name="Microorganisms">
        <title>Antibiotic Susceptibility, Resistance Gene Determinants and Corresponding Genomic Regions in Lactobacillus amylovorus Isolates Derived from Wild Boars and Domestic Pigs.</title>
        <authorList>
            <person name="Moravkova M."/>
            <person name="Kostovova I."/>
            <person name="Kavanova K."/>
            <person name="Pechar R."/>
            <person name="Stanek S."/>
            <person name="Brychta A."/>
            <person name="Zeman M."/>
            <person name="Kubasova T."/>
        </authorList>
    </citation>
    <scope>NUCLEOTIDE SEQUENCE</scope>
    <source>
        <strain evidence="1">M356A</strain>
    </source>
</reference>
<evidence type="ECO:0000313" key="1">
    <source>
        <dbReference type="EMBL" id="MDB6262401.1"/>
    </source>
</evidence>
<dbReference type="AlphaFoldDB" id="A0A9X3W9K5"/>
<evidence type="ECO:0000313" key="2">
    <source>
        <dbReference type="Proteomes" id="UP001143700"/>
    </source>
</evidence>
<reference evidence="1" key="2">
    <citation type="submission" date="2022-10" db="EMBL/GenBank/DDBJ databases">
        <authorList>
            <person name="Kostovova I."/>
            <person name="Moravkova M."/>
            <person name="Pechar R."/>
        </authorList>
    </citation>
    <scope>NUCLEOTIDE SEQUENCE</scope>
    <source>
        <strain evidence="1">M356A</strain>
    </source>
</reference>
<dbReference type="Proteomes" id="UP001143700">
    <property type="component" value="Unassembled WGS sequence"/>
</dbReference>
<dbReference type="EMBL" id="JAOTGU010000010">
    <property type="protein sequence ID" value="MDB6262401.1"/>
    <property type="molecule type" value="Genomic_DNA"/>
</dbReference>
<sequence>MQKSIIIGGDVYSIASLCRKYNFSYKKASRLYSQGYRGEELLNKLKEDQIIIDGQVFKSKLQAAKHFGISPTTFYRYEKKGEIDKLIKRKKLLDKFDLN</sequence>
<organism evidence="1 2">
    <name type="scientific">Lactobacillus amylovorus</name>
    <dbReference type="NCBI Taxonomy" id="1604"/>
    <lineage>
        <taxon>Bacteria</taxon>
        <taxon>Bacillati</taxon>
        <taxon>Bacillota</taxon>
        <taxon>Bacilli</taxon>
        <taxon>Lactobacillales</taxon>
        <taxon>Lactobacillaceae</taxon>
        <taxon>Lactobacillus</taxon>
    </lineage>
</organism>
<dbReference type="RefSeq" id="WP_133472367.1">
    <property type="nucleotide sequence ID" value="NZ_JAOTGU010000010.1"/>
</dbReference>
<name>A0A9X3W9K5_LACAM</name>